<keyword evidence="3" id="KW-1185">Reference proteome</keyword>
<proteinExistence type="predicted"/>
<gene>
    <name evidence="2" type="ORF">E5K02_07170</name>
</gene>
<feature type="signal peptide" evidence="1">
    <location>
        <begin position="1"/>
        <end position="18"/>
    </location>
</feature>
<dbReference type="AlphaFoldDB" id="A0A4Z0QIB6"/>
<dbReference type="Proteomes" id="UP000298471">
    <property type="component" value="Unassembled WGS sequence"/>
</dbReference>
<dbReference type="EMBL" id="SRMB01000001">
    <property type="protein sequence ID" value="TGE29226.1"/>
    <property type="molecule type" value="Genomic_DNA"/>
</dbReference>
<protein>
    <submittedName>
        <fullName evidence="2">Uncharacterized protein</fullName>
    </submittedName>
</protein>
<sequence>MCKALLAPLLLLAPAAFAQSDCAKPVVQLLRNGQPLAATASALPAAATLRVAPDAGCPAQEYRFRHAEVTLMRHGRPVLPILLVEKPQADLRPFLSYYQTGDQLNIFIAYQNVATVAADGTLTPLLPAKAARRQPSQLDLRTTDSKGISFSLPLAKPAP</sequence>
<keyword evidence="1" id="KW-0732">Signal</keyword>
<accession>A0A4Z0QIB6</accession>
<evidence type="ECO:0000313" key="3">
    <source>
        <dbReference type="Proteomes" id="UP000298471"/>
    </source>
</evidence>
<dbReference type="OrthoDB" id="884275at2"/>
<evidence type="ECO:0000313" key="2">
    <source>
        <dbReference type="EMBL" id="TGE29226.1"/>
    </source>
</evidence>
<name>A0A4Z0QIB6_9BACT</name>
<organism evidence="2 3">
    <name type="scientific">Hymenobacter metallicola</name>
    <dbReference type="NCBI Taxonomy" id="2563114"/>
    <lineage>
        <taxon>Bacteria</taxon>
        <taxon>Pseudomonadati</taxon>
        <taxon>Bacteroidota</taxon>
        <taxon>Cytophagia</taxon>
        <taxon>Cytophagales</taxon>
        <taxon>Hymenobacteraceae</taxon>
        <taxon>Hymenobacter</taxon>
    </lineage>
</organism>
<dbReference type="RefSeq" id="WP_135393453.1">
    <property type="nucleotide sequence ID" value="NZ_SRMB01000001.1"/>
</dbReference>
<feature type="chain" id="PRO_5021271056" evidence="1">
    <location>
        <begin position="19"/>
        <end position="159"/>
    </location>
</feature>
<evidence type="ECO:0000256" key="1">
    <source>
        <dbReference type="SAM" id="SignalP"/>
    </source>
</evidence>
<reference evidence="2 3" key="1">
    <citation type="submission" date="2019-04" db="EMBL/GenBank/DDBJ databases">
        <authorList>
            <person name="Feng G."/>
            <person name="Zhang J."/>
            <person name="Zhu H."/>
        </authorList>
    </citation>
    <scope>NUCLEOTIDE SEQUENCE [LARGE SCALE GENOMIC DNA]</scope>
    <source>
        <strain evidence="2 3">9PBR-1</strain>
    </source>
</reference>
<comment type="caution">
    <text evidence="2">The sequence shown here is derived from an EMBL/GenBank/DDBJ whole genome shotgun (WGS) entry which is preliminary data.</text>
</comment>